<dbReference type="SUPFAM" id="SSF88946">
    <property type="entry name" value="Sigma2 domain of RNA polymerase sigma factors"/>
    <property type="match status" value="1"/>
</dbReference>
<dbReference type="InterPro" id="IPR013325">
    <property type="entry name" value="RNA_pol_sigma_r2"/>
</dbReference>
<dbReference type="Pfam" id="PF08281">
    <property type="entry name" value="Sigma70_r4_2"/>
    <property type="match status" value="1"/>
</dbReference>
<dbReference type="SUPFAM" id="SSF88659">
    <property type="entry name" value="Sigma3 and sigma4 domains of RNA polymerase sigma factors"/>
    <property type="match status" value="1"/>
</dbReference>
<dbReference type="RefSeq" id="WP_300952387.1">
    <property type="nucleotide sequence ID" value="NZ_JAUHJQ010000003.1"/>
</dbReference>
<dbReference type="PANTHER" id="PTHR43133">
    <property type="entry name" value="RNA POLYMERASE ECF-TYPE SIGMA FACTO"/>
    <property type="match status" value="1"/>
</dbReference>
<dbReference type="InterPro" id="IPR013249">
    <property type="entry name" value="RNA_pol_sigma70_r4_t2"/>
</dbReference>
<keyword evidence="10" id="KW-1185">Reference proteome</keyword>
<dbReference type="CDD" id="cd06171">
    <property type="entry name" value="Sigma70_r4"/>
    <property type="match status" value="1"/>
</dbReference>
<dbReference type="Gene3D" id="1.10.10.10">
    <property type="entry name" value="Winged helix-like DNA-binding domain superfamily/Winged helix DNA-binding domain"/>
    <property type="match status" value="1"/>
</dbReference>
<keyword evidence="3" id="KW-0731">Sigma factor</keyword>
<gene>
    <name evidence="9" type="ORF">QWY28_10030</name>
</gene>
<evidence type="ECO:0000313" key="9">
    <source>
        <dbReference type="EMBL" id="MDN4173280.1"/>
    </source>
</evidence>
<reference evidence="9" key="1">
    <citation type="submission" date="2023-06" db="EMBL/GenBank/DDBJ databases">
        <title>Draft genome sequence of Nocardioides sp. SOB77.</title>
        <authorList>
            <person name="Zhang G."/>
        </authorList>
    </citation>
    <scope>NUCLEOTIDE SEQUENCE</scope>
    <source>
        <strain evidence="9">SOB77</strain>
    </source>
</reference>
<dbReference type="Gene3D" id="1.10.1740.10">
    <property type="match status" value="1"/>
</dbReference>
<evidence type="ECO:0000259" key="8">
    <source>
        <dbReference type="Pfam" id="PF08281"/>
    </source>
</evidence>
<evidence type="ECO:0000256" key="2">
    <source>
        <dbReference type="ARBA" id="ARBA00023015"/>
    </source>
</evidence>
<evidence type="ECO:0000256" key="4">
    <source>
        <dbReference type="ARBA" id="ARBA00023125"/>
    </source>
</evidence>
<protein>
    <submittedName>
        <fullName evidence="9">SigE family RNA polymerase sigma factor</fullName>
    </submittedName>
</protein>
<dbReference type="PANTHER" id="PTHR43133:SF50">
    <property type="entry name" value="ECF RNA POLYMERASE SIGMA FACTOR SIGM"/>
    <property type="match status" value="1"/>
</dbReference>
<keyword evidence="2" id="KW-0805">Transcription regulation</keyword>
<sequence length="176" mass="19466">MDEAELLGFTEWMVGCERALLRSAYLLTGDLHRAQDLVQEALVKVALRWPRLRDGDPLAYARRVVARDHVSWWRRRRRETGMAEVPEVPGTPGAHGRGTAASSDPETALVVQRALARLTPAQRAVLVLRHFDDLTERQTAEVLGVSTGTVKSQNAAALARLRTGAPELLDLIGETR</sequence>
<dbReference type="NCBIfam" id="TIGR02983">
    <property type="entry name" value="SigE-fam_strep"/>
    <property type="match status" value="1"/>
</dbReference>
<comment type="similarity">
    <text evidence="1">Belongs to the sigma-70 factor family. ECF subfamily.</text>
</comment>
<evidence type="ECO:0000259" key="7">
    <source>
        <dbReference type="Pfam" id="PF04542"/>
    </source>
</evidence>
<accession>A0ABT8FFU0</accession>
<dbReference type="InterPro" id="IPR007627">
    <property type="entry name" value="RNA_pol_sigma70_r2"/>
</dbReference>
<comment type="caution">
    <text evidence="9">The sequence shown here is derived from an EMBL/GenBank/DDBJ whole genome shotgun (WGS) entry which is preliminary data.</text>
</comment>
<keyword evidence="4" id="KW-0238">DNA-binding</keyword>
<proteinExistence type="inferred from homology"/>
<evidence type="ECO:0000313" key="10">
    <source>
        <dbReference type="Proteomes" id="UP001168620"/>
    </source>
</evidence>
<dbReference type="InterPro" id="IPR014325">
    <property type="entry name" value="RNA_pol_sigma-E_actinobac"/>
</dbReference>
<dbReference type="NCBIfam" id="TIGR02937">
    <property type="entry name" value="sigma70-ECF"/>
    <property type="match status" value="1"/>
</dbReference>
<name>A0ABT8FFU0_9ACTN</name>
<dbReference type="EMBL" id="JAUHJQ010000003">
    <property type="protein sequence ID" value="MDN4173280.1"/>
    <property type="molecule type" value="Genomic_DNA"/>
</dbReference>
<dbReference type="InterPro" id="IPR013324">
    <property type="entry name" value="RNA_pol_sigma_r3/r4-like"/>
</dbReference>
<dbReference type="InterPro" id="IPR036388">
    <property type="entry name" value="WH-like_DNA-bd_sf"/>
</dbReference>
<dbReference type="InterPro" id="IPR039425">
    <property type="entry name" value="RNA_pol_sigma-70-like"/>
</dbReference>
<dbReference type="Pfam" id="PF04542">
    <property type="entry name" value="Sigma70_r2"/>
    <property type="match status" value="1"/>
</dbReference>
<feature type="domain" description="RNA polymerase sigma factor 70 region 4 type 2" evidence="8">
    <location>
        <begin position="111"/>
        <end position="161"/>
    </location>
</feature>
<organism evidence="9 10">
    <name type="scientific">Nocardioides oceani</name>
    <dbReference type="NCBI Taxonomy" id="3058369"/>
    <lineage>
        <taxon>Bacteria</taxon>
        <taxon>Bacillati</taxon>
        <taxon>Actinomycetota</taxon>
        <taxon>Actinomycetes</taxon>
        <taxon>Propionibacteriales</taxon>
        <taxon>Nocardioidaceae</taxon>
        <taxon>Nocardioides</taxon>
    </lineage>
</organism>
<evidence type="ECO:0000256" key="1">
    <source>
        <dbReference type="ARBA" id="ARBA00010641"/>
    </source>
</evidence>
<feature type="region of interest" description="Disordered" evidence="6">
    <location>
        <begin position="83"/>
        <end position="104"/>
    </location>
</feature>
<feature type="domain" description="RNA polymerase sigma-70 region 2" evidence="7">
    <location>
        <begin position="18"/>
        <end position="78"/>
    </location>
</feature>
<evidence type="ECO:0000256" key="5">
    <source>
        <dbReference type="ARBA" id="ARBA00023163"/>
    </source>
</evidence>
<keyword evidence="5" id="KW-0804">Transcription</keyword>
<evidence type="ECO:0000256" key="3">
    <source>
        <dbReference type="ARBA" id="ARBA00023082"/>
    </source>
</evidence>
<dbReference type="InterPro" id="IPR014284">
    <property type="entry name" value="RNA_pol_sigma-70_dom"/>
</dbReference>
<evidence type="ECO:0000256" key="6">
    <source>
        <dbReference type="SAM" id="MobiDB-lite"/>
    </source>
</evidence>
<dbReference type="Proteomes" id="UP001168620">
    <property type="component" value="Unassembled WGS sequence"/>
</dbReference>